<dbReference type="AlphaFoldDB" id="A0A0D9V9D8"/>
<accession>A0A0D9V9D8</accession>
<evidence type="ECO:0000313" key="2">
    <source>
        <dbReference type="EnsemblPlants" id="LPERR01G35910.1"/>
    </source>
</evidence>
<feature type="region of interest" description="Disordered" evidence="1">
    <location>
        <begin position="1"/>
        <end position="114"/>
    </location>
</feature>
<evidence type="ECO:0000313" key="3">
    <source>
        <dbReference type="Proteomes" id="UP000032180"/>
    </source>
</evidence>
<dbReference type="HOGENOM" id="CLU_2124634_0_0_1"/>
<sequence length="114" mass="11716">MPLPPAADVVLPRADDDAKTRPPYLGQPGAPAAPWPWPGPELGSGGHALSFGGVQPSTPSKQGAICDLADMPDEGDNDASDGEFDYALDLFGPASDYNNNPCDSSIPLPPEDSG</sequence>
<reference evidence="2 3" key="1">
    <citation type="submission" date="2012-08" db="EMBL/GenBank/DDBJ databases">
        <title>Oryza genome evolution.</title>
        <authorList>
            <person name="Wing R.A."/>
        </authorList>
    </citation>
    <scope>NUCLEOTIDE SEQUENCE</scope>
</reference>
<dbReference type="Proteomes" id="UP000032180">
    <property type="component" value="Chromosome 1"/>
</dbReference>
<dbReference type="Gramene" id="LPERR01G35910.1">
    <property type="protein sequence ID" value="LPERR01G35910.1"/>
    <property type="gene ID" value="LPERR01G35910"/>
</dbReference>
<name>A0A0D9V9D8_9ORYZ</name>
<evidence type="ECO:0000256" key="1">
    <source>
        <dbReference type="SAM" id="MobiDB-lite"/>
    </source>
</evidence>
<reference evidence="3" key="2">
    <citation type="submission" date="2013-12" db="EMBL/GenBank/DDBJ databases">
        <authorList>
            <person name="Yu Y."/>
            <person name="Lee S."/>
            <person name="de Baynast K."/>
            <person name="Wissotski M."/>
            <person name="Liu L."/>
            <person name="Talag J."/>
            <person name="Goicoechea J."/>
            <person name="Angelova A."/>
            <person name="Jetty R."/>
            <person name="Kudrna D."/>
            <person name="Golser W."/>
            <person name="Rivera L."/>
            <person name="Zhang J."/>
            <person name="Wing R."/>
        </authorList>
    </citation>
    <scope>NUCLEOTIDE SEQUENCE</scope>
</reference>
<protein>
    <submittedName>
        <fullName evidence="2">Uncharacterized protein</fullName>
    </submittedName>
</protein>
<reference evidence="2" key="3">
    <citation type="submission" date="2015-04" db="UniProtKB">
        <authorList>
            <consortium name="EnsemblPlants"/>
        </authorList>
    </citation>
    <scope>IDENTIFICATION</scope>
</reference>
<feature type="compositionally biased region" description="Acidic residues" evidence="1">
    <location>
        <begin position="70"/>
        <end position="86"/>
    </location>
</feature>
<organism evidence="2 3">
    <name type="scientific">Leersia perrieri</name>
    <dbReference type="NCBI Taxonomy" id="77586"/>
    <lineage>
        <taxon>Eukaryota</taxon>
        <taxon>Viridiplantae</taxon>
        <taxon>Streptophyta</taxon>
        <taxon>Embryophyta</taxon>
        <taxon>Tracheophyta</taxon>
        <taxon>Spermatophyta</taxon>
        <taxon>Magnoliopsida</taxon>
        <taxon>Liliopsida</taxon>
        <taxon>Poales</taxon>
        <taxon>Poaceae</taxon>
        <taxon>BOP clade</taxon>
        <taxon>Oryzoideae</taxon>
        <taxon>Oryzeae</taxon>
        <taxon>Oryzinae</taxon>
        <taxon>Leersia</taxon>
    </lineage>
</organism>
<keyword evidence="3" id="KW-1185">Reference proteome</keyword>
<proteinExistence type="predicted"/>
<dbReference type="EnsemblPlants" id="LPERR01G35910.1">
    <property type="protein sequence ID" value="LPERR01G35910.1"/>
    <property type="gene ID" value="LPERR01G35910"/>
</dbReference>